<evidence type="ECO:0000313" key="2">
    <source>
        <dbReference type="EMBL" id="KAF4662881.1"/>
    </source>
</evidence>
<sequence>MYWIIAASSSVERTSGSYEASEGSAEDGSEKVDHARQPGTATPFDGLDVEALKASILRTLVEFSGQESYVAGVSATAEPASDAVQRDRLLLVGRLEVPEKEAPAVVERLSKLEEAPLEIRHRVVSRFVEALDLSKYVRHYDGEPLWRSTSHIAKAHHFRGGADKTVTERGLKIQPPALGDVSIKVERETALETYARRAVNREYLEDRRRKHVNSSVRYLDEWVAFT</sequence>
<name>A0A7J6LVN0_PERCH</name>
<feature type="region of interest" description="Disordered" evidence="1">
    <location>
        <begin position="15"/>
        <end position="41"/>
    </location>
</feature>
<evidence type="ECO:0000313" key="3">
    <source>
        <dbReference type="Proteomes" id="UP000591131"/>
    </source>
</evidence>
<dbReference type="Proteomes" id="UP000591131">
    <property type="component" value="Unassembled WGS sequence"/>
</dbReference>
<reference evidence="2 3" key="1">
    <citation type="submission" date="2020-04" db="EMBL/GenBank/DDBJ databases">
        <title>Perkinsus chesapeaki whole genome sequence.</title>
        <authorList>
            <person name="Bogema D.R."/>
        </authorList>
    </citation>
    <scope>NUCLEOTIDE SEQUENCE [LARGE SCALE GENOMIC DNA]</scope>
    <source>
        <strain evidence="2">ATCC PRA-425</strain>
    </source>
</reference>
<gene>
    <name evidence="2" type="ORF">FOL47_006023</name>
</gene>
<accession>A0A7J6LVN0</accession>
<organism evidence="2 3">
    <name type="scientific">Perkinsus chesapeaki</name>
    <name type="common">Clam parasite</name>
    <name type="synonym">Perkinsus andrewsi</name>
    <dbReference type="NCBI Taxonomy" id="330153"/>
    <lineage>
        <taxon>Eukaryota</taxon>
        <taxon>Sar</taxon>
        <taxon>Alveolata</taxon>
        <taxon>Perkinsozoa</taxon>
        <taxon>Perkinsea</taxon>
        <taxon>Perkinsida</taxon>
        <taxon>Perkinsidae</taxon>
        <taxon>Perkinsus</taxon>
    </lineage>
</organism>
<dbReference type="EMBL" id="JAAPAO010000333">
    <property type="protein sequence ID" value="KAF4662881.1"/>
    <property type="molecule type" value="Genomic_DNA"/>
</dbReference>
<dbReference type="AlphaFoldDB" id="A0A7J6LVN0"/>
<evidence type="ECO:0000256" key="1">
    <source>
        <dbReference type="SAM" id="MobiDB-lite"/>
    </source>
</evidence>
<comment type="caution">
    <text evidence="2">The sequence shown here is derived from an EMBL/GenBank/DDBJ whole genome shotgun (WGS) entry which is preliminary data.</text>
</comment>
<protein>
    <submittedName>
        <fullName evidence="2">Uncharacterized protein</fullName>
    </submittedName>
</protein>
<keyword evidence="3" id="KW-1185">Reference proteome</keyword>
<dbReference type="OrthoDB" id="10420628at2759"/>
<proteinExistence type="predicted"/>